<dbReference type="CDD" id="cd08990">
    <property type="entry name" value="GH43_AXH_like"/>
    <property type="match status" value="1"/>
</dbReference>
<evidence type="ECO:0000256" key="4">
    <source>
        <dbReference type="ARBA" id="ARBA00022801"/>
    </source>
</evidence>
<keyword evidence="6 8" id="KW-0326">Glycosidase</keyword>
<keyword evidence="2" id="KW-0858">Xylan degradation</keyword>
<comment type="caution">
    <text evidence="11">The sequence shown here is derived from an EMBL/GenBank/DDBJ whole genome shotgun (WGS) entry which is preliminary data.</text>
</comment>
<feature type="site" description="Important for catalytic activity, responsible for pKa modulation of the active site Glu and correct orientation of both the proton donor and substrate" evidence="7">
    <location>
        <position position="160"/>
    </location>
</feature>
<keyword evidence="2" id="KW-0624">Polysaccharide degradation</keyword>
<keyword evidence="5" id="KW-0119">Carbohydrate metabolism</keyword>
<reference evidence="11 12" key="1">
    <citation type="submission" date="2018-05" db="EMBL/GenBank/DDBJ databases">
        <title>Genomic Encyclopedia of Archaeal and Bacterial Type Strains, Phase II (KMG-II): from individual species to whole genera.</title>
        <authorList>
            <person name="Goeker M."/>
        </authorList>
    </citation>
    <scope>NUCLEOTIDE SEQUENCE [LARGE SCALE GENOMIC DNA]</scope>
    <source>
        <strain evidence="11 12">DSM 19975</strain>
    </source>
</reference>
<dbReference type="Gene3D" id="2.60.120.260">
    <property type="entry name" value="Galactose-binding domain-like"/>
    <property type="match status" value="1"/>
</dbReference>
<dbReference type="GO" id="GO:0030246">
    <property type="term" value="F:carbohydrate binding"/>
    <property type="evidence" value="ECO:0007669"/>
    <property type="project" value="InterPro"/>
</dbReference>
<keyword evidence="3 9" id="KW-0732">Signal</keyword>
<dbReference type="SUPFAM" id="SSF49785">
    <property type="entry name" value="Galactose-binding domain-like"/>
    <property type="match status" value="1"/>
</dbReference>
<dbReference type="GO" id="GO:0004553">
    <property type="term" value="F:hydrolase activity, hydrolyzing O-glycosyl compounds"/>
    <property type="evidence" value="ECO:0007669"/>
    <property type="project" value="InterPro"/>
</dbReference>
<evidence type="ECO:0000256" key="6">
    <source>
        <dbReference type="ARBA" id="ARBA00023295"/>
    </source>
</evidence>
<sequence>MKNIKFWLLLLVSVTGFAGQCDAQNPLIRDQFTADPSARVFGDRVYVYPSHDIRATQGHGRPGWFCMEDYHVFSSANLTDWTDHGMIISQTTVPWAEPTSYSMWAPDCIFRDGKYYMYFPTTKKGSENGRGFAIGVAVADKPYGPFTPQPEPIEGVHGIDPNVFIDKYGQAYLYWAQGNLYAAKLKDNMLELASAPQILTELPDKGLKEGPYLFERNGIYYLTYPHVANKIERLEYAIANNPLGPFKFTGVLMDESASGCWTNHQSIIRFKNQWYLFYHNDDLSPNFDKNRSIRCDSLFFNADGTIKKVIPTLRGVGITKASEKIQIDRYSDKDSTVNITFIDTAKKFDGWKTTFKSPGSWIRYNRVDFNGKKFSKMQVMANAAADATIELRVGSASGKLLATANIVKGNNWQLVHSRLTSSPPKIADLVIVLKAGTGIDIDWISFK</sequence>
<dbReference type="EMBL" id="QGHA01000002">
    <property type="protein sequence ID" value="PWK79087.1"/>
    <property type="molecule type" value="Genomic_DNA"/>
</dbReference>
<evidence type="ECO:0000256" key="1">
    <source>
        <dbReference type="ARBA" id="ARBA00009865"/>
    </source>
</evidence>
<proteinExistence type="inferred from homology"/>
<comment type="similarity">
    <text evidence="1 8">Belongs to the glycosyl hydrolase 43 family.</text>
</comment>
<dbReference type="InterPro" id="IPR006710">
    <property type="entry name" value="Glyco_hydro_43"/>
</dbReference>
<dbReference type="PANTHER" id="PTHR43772">
    <property type="entry name" value="ENDO-1,4-BETA-XYLANASE"/>
    <property type="match status" value="1"/>
</dbReference>
<evidence type="ECO:0000313" key="11">
    <source>
        <dbReference type="EMBL" id="PWK79087.1"/>
    </source>
</evidence>
<dbReference type="AlphaFoldDB" id="A0A316HFA0"/>
<protein>
    <submittedName>
        <fullName evidence="11">Carbohydrate binding protein with CBM6 domain</fullName>
    </submittedName>
</protein>
<organism evidence="11 12">
    <name type="scientific">Mucilaginibacter oryzae</name>
    <dbReference type="NCBI Taxonomy" id="468058"/>
    <lineage>
        <taxon>Bacteria</taxon>
        <taxon>Pseudomonadati</taxon>
        <taxon>Bacteroidota</taxon>
        <taxon>Sphingobacteriia</taxon>
        <taxon>Sphingobacteriales</taxon>
        <taxon>Sphingobacteriaceae</taxon>
        <taxon>Mucilaginibacter</taxon>
    </lineage>
</organism>
<feature type="domain" description="Cellulose binding type IV" evidence="10">
    <location>
        <begin position="319"/>
        <end position="447"/>
    </location>
</feature>
<dbReference type="InterPro" id="IPR052176">
    <property type="entry name" value="Glycosyl_Hydrlase_43_Enz"/>
</dbReference>
<dbReference type="GO" id="GO:0045493">
    <property type="term" value="P:xylan catabolic process"/>
    <property type="evidence" value="ECO:0007669"/>
    <property type="project" value="UniProtKB-KW"/>
</dbReference>
<dbReference type="InterPro" id="IPR005084">
    <property type="entry name" value="CBM6"/>
</dbReference>
<gene>
    <name evidence="11" type="ORF">LX99_01543</name>
</gene>
<dbReference type="InterPro" id="IPR023296">
    <property type="entry name" value="Glyco_hydro_beta-prop_sf"/>
</dbReference>
<evidence type="ECO:0000256" key="8">
    <source>
        <dbReference type="RuleBase" id="RU361187"/>
    </source>
</evidence>
<dbReference type="Pfam" id="PF03422">
    <property type="entry name" value="CBM_6"/>
    <property type="match status" value="1"/>
</dbReference>
<keyword evidence="12" id="KW-1185">Reference proteome</keyword>
<dbReference type="SUPFAM" id="SSF75005">
    <property type="entry name" value="Arabinanase/levansucrase/invertase"/>
    <property type="match status" value="1"/>
</dbReference>
<accession>A0A316HFA0</accession>
<feature type="chain" id="PRO_5016411702" evidence="9">
    <location>
        <begin position="24"/>
        <end position="447"/>
    </location>
</feature>
<evidence type="ECO:0000313" key="12">
    <source>
        <dbReference type="Proteomes" id="UP000245678"/>
    </source>
</evidence>
<evidence type="ECO:0000256" key="5">
    <source>
        <dbReference type="ARBA" id="ARBA00023277"/>
    </source>
</evidence>
<dbReference type="InterPro" id="IPR006584">
    <property type="entry name" value="Cellulose-bd_IV"/>
</dbReference>
<evidence type="ECO:0000256" key="7">
    <source>
        <dbReference type="PIRSR" id="PIRSR606710-2"/>
    </source>
</evidence>
<keyword evidence="4 8" id="KW-0378">Hydrolase</keyword>
<dbReference type="Gene3D" id="2.115.10.20">
    <property type="entry name" value="Glycosyl hydrolase domain, family 43"/>
    <property type="match status" value="1"/>
</dbReference>
<dbReference type="CDD" id="cd04084">
    <property type="entry name" value="CBM6_xylanase-like"/>
    <property type="match status" value="1"/>
</dbReference>
<dbReference type="PANTHER" id="PTHR43772:SF2">
    <property type="entry name" value="PUTATIVE (AFU_ORTHOLOGUE AFUA_2G04480)-RELATED"/>
    <property type="match status" value="1"/>
</dbReference>
<feature type="signal peptide" evidence="9">
    <location>
        <begin position="1"/>
        <end position="23"/>
    </location>
</feature>
<dbReference type="InterPro" id="IPR008979">
    <property type="entry name" value="Galactose-bd-like_sf"/>
</dbReference>
<evidence type="ECO:0000256" key="9">
    <source>
        <dbReference type="SAM" id="SignalP"/>
    </source>
</evidence>
<dbReference type="SMART" id="SM00606">
    <property type="entry name" value="CBD_IV"/>
    <property type="match status" value="1"/>
</dbReference>
<evidence type="ECO:0000259" key="10">
    <source>
        <dbReference type="SMART" id="SM00606"/>
    </source>
</evidence>
<dbReference type="RefSeq" id="WP_109607313.1">
    <property type="nucleotide sequence ID" value="NZ_QGHA01000002.1"/>
</dbReference>
<dbReference type="Proteomes" id="UP000245678">
    <property type="component" value="Unassembled WGS sequence"/>
</dbReference>
<evidence type="ECO:0000256" key="2">
    <source>
        <dbReference type="ARBA" id="ARBA00022651"/>
    </source>
</evidence>
<dbReference type="Pfam" id="PF04616">
    <property type="entry name" value="Glyco_hydro_43"/>
    <property type="match status" value="1"/>
</dbReference>
<name>A0A316HFA0_9SPHI</name>
<evidence type="ECO:0000256" key="3">
    <source>
        <dbReference type="ARBA" id="ARBA00022729"/>
    </source>
</evidence>